<reference evidence="1" key="1">
    <citation type="submission" date="2023-10" db="EMBL/GenBank/DDBJ databases">
        <authorList>
            <person name="Rodriguez Cubillos JULIANA M."/>
            <person name="De Vega J."/>
        </authorList>
    </citation>
    <scope>NUCLEOTIDE SEQUENCE</scope>
</reference>
<evidence type="ECO:0000313" key="2">
    <source>
        <dbReference type="Proteomes" id="UP001177021"/>
    </source>
</evidence>
<proteinExistence type="predicted"/>
<dbReference type="Proteomes" id="UP001177021">
    <property type="component" value="Unassembled WGS sequence"/>
</dbReference>
<sequence>MYMDPRETQKQRMPYQKPQHHQQHPIAPTEVKDDSVLEHVKKSVPEKDVAHDATTSAARENLDDIVIPESPDNVIVSNKEKGSEATTTDNVFVHHIYVIPYVDDSGKTMSVPLNVDESAEKDSNVIYVDNLNLTGRTPASSTRKLRSNAGNSVVVSNVPVKTAKEKKIYGLKSQWSKITGPSEPKKKLLRSLLWKGI</sequence>
<keyword evidence="2" id="KW-1185">Reference proteome</keyword>
<name>A0ACB0JQS4_TRIPR</name>
<gene>
    <name evidence="1" type="ORF">MILVUS5_LOCUS14694</name>
</gene>
<protein>
    <submittedName>
        <fullName evidence="1">Uncharacterized protein</fullName>
    </submittedName>
</protein>
<comment type="caution">
    <text evidence="1">The sequence shown here is derived from an EMBL/GenBank/DDBJ whole genome shotgun (WGS) entry which is preliminary data.</text>
</comment>
<evidence type="ECO:0000313" key="1">
    <source>
        <dbReference type="EMBL" id="CAJ2645868.1"/>
    </source>
</evidence>
<accession>A0ACB0JQS4</accession>
<organism evidence="1 2">
    <name type="scientific">Trifolium pratense</name>
    <name type="common">Red clover</name>
    <dbReference type="NCBI Taxonomy" id="57577"/>
    <lineage>
        <taxon>Eukaryota</taxon>
        <taxon>Viridiplantae</taxon>
        <taxon>Streptophyta</taxon>
        <taxon>Embryophyta</taxon>
        <taxon>Tracheophyta</taxon>
        <taxon>Spermatophyta</taxon>
        <taxon>Magnoliopsida</taxon>
        <taxon>eudicotyledons</taxon>
        <taxon>Gunneridae</taxon>
        <taxon>Pentapetalae</taxon>
        <taxon>rosids</taxon>
        <taxon>fabids</taxon>
        <taxon>Fabales</taxon>
        <taxon>Fabaceae</taxon>
        <taxon>Papilionoideae</taxon>
        <taxon>50 kb inversion clade</taxon>
        <taxon>NPAAA clade</taxon>
        <taxon>Hologalegina</taxon>
        <taxon>IRL clade</taxon>
        <taxon>Trifolieae</taxon>
        <taxon>Trifolium</taxon>
    </lineage>
</organism>
<dbReference type="EMBL" id="CASHSV030000109">
    <property type="protein sequence ID" value="CAJ2645868.1"/>
    <property type="molecule type" value="Genomic_DNA"/>
</dbReference>